<dbReference type="GO" id="GO:0032588">
    <property type="term" value="C:trans-Golgi network membrane"/>
    <property type="evidence" value="ECO:0000318"/>
    <property type="project" value="GO_Central"/>
</dbReference>
<dbReference type="Pfam" id="PF01417">
    <property type="entry name" value="ENTH"/>
    <property type="match status" value="1"/>
</dbReference>
<dbReference type="OMA" id="PCISKEE"/>
<evidence type="ECO:0000313" key="8">
    <source>
        <dbReference type="Proteomes" id="UP000007110"/>
    </source>
</evidence>
<dbReference type="InParanoid" id="A0A7M7SYE4"/>
<dbReference type="AlphaFoldDB" id="A0A7M7SYE4"/>
<dbReference type="CDD" id="cd03572">
    <property type="entry name" value="ENTH_like_Tepsin"/>
    <property type="match status" value="1"/>
</dbReference>
<keyword evidence="8" id="KW-1185">Reference proteome</keyword>
<protein>
    <recommendedName>
        <fullName evidence="6">ENTH domain-containing protein</fullName>
    </recommendedName>
</protein>
<accession>A0A7M7SYE4</accession>
<comment type="subcellular location">
    <subcellularLocation>
        <location evidence="1">Cytoplasmic vesicle</location>
    </subcellularLocation>
    <subcellularLocation>
        <location evidence="2">Golgi apparatus</location>
        <location evidence="2">trans-Golgi network</location>
    </subcellularLocation>
</comment>
<dbReference type="InterPro" id="IPR008942">
    <property type="entry name" value="ENTH_VHS"/>
</dbReference>
<feature type="region of interest" description="Disordered" evidence="5">
    <location>
        <begin position="222"/>
        <end position="347"/>
    </location>
</feature>
<feature type="compositionally biased region" description="Low complexity" evidence="5">
    <location>
        <begin position="285"/>
        <end position="294"/>
    </location>
</feature>
<dbReference type="InterPro" id="IPR035802">
    <property type="entry name" value="ENTH/VHS_tepsin"/>
</dbReference>
<name>A0A7M7SYE4_STRPU</name>
<evidence type="ECO:0000313" key="7">
    <source>
        <dbReference type="EnsemblMetazoa" id="XP_030840411"/>
    </source>
</evidence>
<dbReference type="FunCoup" id="A0A7M7SYE4">
    <property type="interactions" value="490"/>
</dbReference>
<dbReference type="PANTHER" id="PTHR21514:SF0">
    <property type="entry name" value="AP-4 COMPLEX ACCESSORY SUBUNIT TEPSIN"/>
    <property type="match status" value="1"/>
</dbReference>
<dbReference type="Gene3D" id="1.25.40.90">
    <property type="match status" value="1"/>
</dbReference>
<dbReference type="PROSITE" id="PS50942">
    <property type="entry name" value="ENTH"/>
    <property type="match status" value="1"/>
</dbReference>
<dbReference type="SUPFAM" id="SSF48464">
    <property type="entry name" value="ENTH/VHS domain"/>
    <property type="match status" value="1"/>
</dbReference>
<keyword evidence="4" id="KW-0968">Cytoplasmic vesicle</keyword>
<feature type="compositionally biased region" description="Polar residues" evidence="5">
    <location>
        <begin position="320"/>
        <end position="343"/>
    </location>
</feature>
<evidence type="ECO:0000256" key="4">
    <source>
        <dbReference type="ARBA" id="ARBA00023329"/>
    </source>
</evidence>
<evidence type="ECO:0000256" key="3">
    <source>
        <dbReference type="ARBA" id="ARBA00023034"/>
    </source>
</evidence>
<proteinExistence type="predicted"/>
<evidence type="ECO:0000256" key="2">
    <source>
        <dbReference type="ARBA" id="ARBA00004601"/>
    </source>
</evidence>
<organism evidence="7 8">
    <name type="scientific">Strongylocentrotus purpuratus</name>
    <name type="common">Purple sea urchin</name>
    <dbReference type="NCBI Taxonomy" id="7668"/>
    <lineage>
        <taxon>Eukaryota</taxon>
        <taxon>Metazoa</taxon>
        <taxon>Echinodermata</taxon>
        <taxon>Eleutherozoa</taxon>
        <taxon>Echinozoa</taxon>
        <taxon>Echinoidea</taxon>
        <taxon>Euechinoidea</taxon>
        <taxon>Echinacea</taxon>
        <taxon>Camarodonta</taxon>
        <taxon>Echinidea</taxon>
        <taxon>Strongylocentrotidae</taxon>
        <taxon>Strongylocentrotus</taxon>
    </lineage>
</organism>
<dbReference type="PANTHER" id="PTHR21514">
    <property type="entry name" value="AP-4 COMPLEX ACCESSORY SUBUNIT TEPSIN"/>
    <property type="match status" value="1"/>
</dbReference>
<sequence>MAAPNDFFSGVIGKVAFVNKWPLLLKATQDDDIPTPGYLFKEIADITYESGSNCQCLVDFLVERLEKKSCHIKYKVLKIMLHLVEQGHPSYCEGLRRKAQGIQSSAKCSGPPDPLHGMAPYVAVRKAAKALSERLFDTEVTHSRPSNHAWKQGHMTHGTRQSIEGTTKKMEGFGNTPVVSQKPVTIESLGETVKGGLQQIASKLSGENKTAMTFNQADTGYKPLHGYDPTSNHGLQSPVRQSLMNSGSSQWSPQHSIPTDYSPVMLDDDGDETRRETISKATQASSSSSSSTSSRRWQHPRIDTPHTEGSSMLKEEDNNLIDTSSVSRGRQSNGSKSSDQLSGAGSDLSERLASVSVTDWSEEVSTVESFISDHQEGRPTPTKEELQKFVKKYVYLFDFLSALMCDHYTFGCCVR</sequence>
<reference evidence="7" key="2">
    <citation type="submission" date="2021-01" db="UniProtKB">
        <authorList>
            <consortium name="EnsemblMetazoa"/>
        </authorList>
    </citation>
    <scope>IDENTIFICATION</scope>
</reference>
<dbReference type="Proteomes" id="UP000007110">
    <property type="component" value="Unassembled WGS sequence"/>
</dbReference>
<dbReference type="InterPro" id="IPR039273">
    <property type="entry name" value="TEPSIN"/>
</dbReference>
<dbReference type="GO" id="GO:0031410">
    <property type="term" value="C:cytoplasmic vesicle"/>
    <property type="evidence" value="ECO:0007669"/>
    <property type="project" value="UniProtKB-SubCell"/>
</dbReference>
<evidence type="ECO:0000256" key="5">
    <source>
        <dbReference type="SAM" id="MobiDB-lite"/>
    </source>
</evidence>
<feature type="domain" description="ENTH" evidence="6">
    <location>
        <begin position="12"/>
        <end position="145"/>
    </location>
</feature>
<keyword evidence="3" id="KW-0333">Golgi apparatus</keyword>
<dbReference type="RefSeq" id="XP_030840411.1">
    <property type="nucleotide sequence ID" value="XM_030984551.1"/>
</dbReference>
<dbReference type="InterPro" id="IPR013809">
    <property type="entry name" value="ENTH"/>
</dbReference>
<feature type="compositionally biased region" description="Polar residues" evidence="5">
    <location>
        <begin position="229"/>
        <end position="259"/>
    </location>
</feature>
<evidence type="ECO:0000259" key="6">
    <source>
        <dbReference type="PROSITE" id="PS50942"/>
    </source>
</evidence>
<dbReference type="GeneID" id="753839"/>
<dbReference type="KEGG" id="spu:753839"/>
<evidence type="ECO:0000256" key="1">
    <source>
        <dbReference type="ARBA" id="ARBA00004541"/>
    </source>
</evidence>
<reference evidence="8" key="1">
    <citation type="submission" date="2015-02" db="EMBL/GenBank/DDBJ databases">
        <title>Genome sequencing for Strongylocentrotus purpuratus.</title>
        <authorList>
            <person name="Murali S."/>
            <person name="Liu Y."/>
            <person name="Vee V."/>
            <person name="English A."/>
            <person name="Wang M."/>
            <person name="Skinner E."/>
            <person name="Han Y."/>
            <person name="Muzny D.M."/>
            <person name="Worley K.C."/>
            <person name="Gibbs R.A."/>
        </authorList>
    </citation>
    <scope>NUCLEOTIDE SEQUENCE</scope>
</reference>
<dbReference type="EnsemblMetazoa" id="XM_030984551">
    <property type="protein sequence ID" value="XP_030840411"/>
    <property type="gene ID" value="LOC753839"/>
</dbReference>
<dbReference type="OrthoDB" id="118154at2759"/>